<dbReference type="Proteomes" id="UP000053144">
    <property type="component" value="Unassembled WGS sequence"/>
</dbReference>
<gene>
    <name evidence="1" type="ORF">LR48_Vigan115s001800</name>
</gene>
<proteinExistence type="predicted"/>
<dbReference type="AlphaFoldDB" id="A0A0L9T4P6"/>
<reference evidence="2" key="1">
    <citation type="journal article" date="2015" name="Proc. Natl. Acad. Sci. U.S.A.">
        <title>Genome sequencing of adzuki bean (Vigna angularis) provides insight into high starch and low fat accumulation and domestication.</title>
        <authorList>
            <person name="Yang K."/>
            <person name="Tian Z."/>
            <person name="Chen C."/>
            <person name="Luo L."/>
            <person name="Zhao B."/>
            <person name="Wang Z."/>
            <person name="Yu L."/>
            <person name="Li Y."/>
            <person name="Sun Y."/>
            <person name="Li W."/>
            <person name="Chen Y."/>
            <person name="Li Y."/>
            <person name="Zhang Y."/>
            <person name="Ai D."/>
            <person name="Zhao J."/>
            <person name="Shang C."/>
            <person name="Ma Y."/>
            <person name="Wu B."/>
            <person name="Wang M."/>
            <person name="Gao L."/>
            <person name="Sun D."/>
            <person name="Zhang P."/>
            <person name="Guo F."/>
            <person name="Wang W."/>
            <person name="Li Y."/>
            <person name="Wang J."/>
            <person name="Varshney R.K."/>
            <person name="Wang J."/>
            <person name="Ling H.Q."/>
            <person name="Wan P."/>
        </authorList>
    </citation>
    <scope>NUCLEOTIDE SEQUENCE</scope>
    <source>
        <strain evidence="2">cv. Jingnong 6</strain>
    </source>
</reference>
<evidence type="ECO:0000313" key="2">
    <source>
        <dbReference type="Proteomes" id="UP000053144"/>
    </source>
</evidence>
<organism evidence="1 2">
    <name type="scientific">Phaseolus angularis</name>
    <name type="common">Azuki bean</name>
    <name type="synonym">Vigna angularis</name>
    <dbReference type="NCBI Taxonomy" id="3914"/>
    <lineage>
        <taxon>Eukaryota</taxon>
        <taxon>Viridiplantae</taxon>
        <taxon>Streptophyta</taxon>
        <taxon>Embryophyta</taxon>
        <taxon>Tracheophyta</taxon>
        <taxon>Spermatophyta</taxon>
        <taxon>Magnoliopsida</taxon>
        <taxon>eudicotyledons</taxon>
        <taxon>Gunneridae</taxon>
        <taxon>Pentapetalae</taxon>
        <taxon>rosids</taxon>
        <taxon>fabids</taxon>
        <taxon>Fabales</taxon>
        <taxon>Fabaceae</taxon>
        <taxon>Papilionoideae</taxon>
        <taxon>50 kb inversion clade</taxon>
        <taxon>NPAAA clade</taxon>
        <taxon>indigoferoid/millettioid clade</taxon>
        <taxon>Phaseoleae</taxon>
        <taxon>Vigna</taxon>
    </lineage>
</organism>
<dbReference type="EMBL" id="KQ258269">
    <property type="protein sequence ID" value="KOM25548.1"/>
    <property type="molecule type" value="Genomic_DNA"/>
</dbReference>
<name>A0A0L9T4P6_PHAAN</name>
<dbReference type="Gramene" id="KOM25548">
    <property type="protein sequence ID" value="KOM25548"/>
    <property type="gene ID" value="LR48_Vigan115s001800"/>
</dbReference>
<evidence type="ECO:0000313" key="1">
    <source>
        <dbReference type="EMBL" id="KOM25548.1"/>
    </source>
</evidence>
<protein>
    <submittedName>
        <fullName evidence="1">Uncharacterized protein</fullName>
    </submittedName>
</protein>
<sequence>MEYLFFSDAMCCCPSILIQLASLLLNPSPRSNHRNSMLLLQKVNEILSSLSVALFFKPKIAAAACPFHSSCWTQSLTEVAAGAQLPILTIILSCANVQKPRLMLNDPWRPSLLPACPAPSPSLLDLPPINWAPLLLSIEEPIPCSRWMLSHCHPHPRGLLLAGPLLFAGRPFAGPTESFLIISLNDPWRPSLLPACPAPSPSLLDLPPINWAPLLLSIEEPIPCSRWMLSHCHPHPRGLLLAGPLLFAGRPFAGPTESFLIISYVGSLVRGCVNCFPMHHVFTSLLDHAPPYVAAGLPGCACWTHLPPPVMLPSGP</sequence>
<accession>A0A0L9T4P6</accession>